<proteinExistence type="predicted"/>
<keyword evidence="1" id="KW-0472">Membrane</keyword>
<keyword evidence="1" id="KW-0812">Transmembrane</keyword>
<organism evidence="2 3">
    <name type="scientific">Cryptococcus floricola</name>
    <dbReference type="NCBI Taxonomy" id="2591691"/>
    <lineage>
        <taxon>Eukaryota</taxon>
        <taxon>Fungi</taxon>
        <taxon>Dikarya</taxon>
        <taxon>Basidiomycota</taxon>
        <taxon>Agaricomycotina</taxon>
        <taxon>Tremellomycetes</taxon>
        <taxon>Tremellales</taxon>
        <taxon>Cryptococcaceae</taxon>
        <taxon>Cryptococcus</taxon>
    </lineage>
</organism>
<keyword evidence="1" id="KW-1133">Transmembrane helix</keyword>
<dbReference type="AlphaFoldDB" id="A0A5D3AXY9"/>
<name>A0A5D3AXY9_9TREE</name>
<protein>
    <submittedName>
        <fullName evidence="2">Uncharacterized protein</fullName>
    </submittedName>
</protein>
<feature type="transmembrane region" description="Helical" evidence="1">
    <location>
        <begin position="23"/>
        <end position="46"/>
    </location>
</feature>
<evidence type="ECO:0000256" key="1">
    <source>
        <dbReference type="SAM" id="Phobius"/>
    </source>
</evidence>
<sequence length="170" mass="18727">MASPQHTSADQTRSHAFSHVRGLWIGLASDVLIQIPLPTVLTYLLWQGYYSDYALPVALAGLYGALLSAYCGLGYCTYSTKPDLDAFNELRDQGILYKRLTLERLSHARRNISGVLNFTYNLIIFVKLYGPLIRPHLHEFNISSPALMAVMALIAVCMGLLLGPSLGGLI</sequence>
<evidence type="ECO:0000313" key="3">
    <source>
        <dbReference type="Proteomes" id="UP000322245"/>
    </source>
</evidence>
<feature type="transmembrane region" description="Helical" evidence="1">
    <location>
        <begin position="112"/>
        <end position="130"/>
    </location>
</feature>
<keyword evidence="3" id="KW-1185">Reference proteome</keyword>
<feature type="transmembrane region" description="Helical" evidence="1">
    <location>
        <begin position="142"/>
        <end position="162"/>
    </location>
</feature>
<comment type="caution">
    <text evidence="2">The sequence shown here is derived from an EMBL/GenBank/DDBJ whole genome shotgun (WGS) entry which is preliminary data.</text>
</comment>
<evidence type="ECO:0000313" key="2">
    <source>
        <dbReference type="EMBL" id="TYJ55091.1"/>
    </source>
</evidence>
<dbReference type="EMBL" id="NIDF01000046">
    <property type="protein sequence ID" value="TYJ55091.1"/>
    <property type="molecule type" value="Genomic_DNA"/>
</dbReference>
<reference evidence="2 3" key="1">
    <citation type="submission" date="2017-05" db="EMBL/GenBank/DDBJ databases">
        <title>The Genome Sequence of Tsuchiyaea wingfieldii DSM 27421.</title>
        <authorList>
            <person name="Cuomo C."/>
            <person name="Passer A."/>
            <person name="Billmyre B."/>
            <person name="Heitman J."/>
        </authorList>
    </citation>
    <scope>NUCLEOTIDE SEQUENCE [LARGE SCALE GENOMIC DNA]</scope>
    <source>
        <strain evidence="2 3">DSM 27421</strain>
    </source>
</reference>
<gene>
    <name evidence="2" type="ORF">B9479_004229</name>
</gene>
<feature type="transmembrane region" description="Helical" evidence="1">
    <location>
        <begin position="53"/>
        <end position="75"/>
    </location>
</feature>
<dbReference type="Proteomes" id="UP000322245">
    <property type="component" value="Unassembled WGS sequence"/>
</dbReference>
<accession>A0A5D3AXY9</accession>